<reference evidence="11" key="1">
    <citation type="submission" date="2022-10" db="EMBL/GenBank/DDBJ databases">
        <title>Culturing micro-colonial fungi from biological soil crusts in the Mojave desert and describing Neophaeococcomyces mojavensis, and introducing the new genera and species Taxawa tesnikishii.</title>
        <authorList>
            <person name="Kurbessoian T."/>
            <person name="Stajich J.E."/>
        </authorList>
    </citation>
    <scope>NUCLEOTIDE SEQUENCE</scope>
    <source>
        <strain evidence="11">TK_41</strain>
    </source>
</reference>
<dbReference type="PANTHER" id="PTHR24305:SF157">
    <property type="entry name" value="N-ACETYLTRYPTOPHAN 6-HYDROXYLASE IVOC-RELATED"/>
    <property type="match status" value="1"/>
</dbReference>
<evidence type="ECO:0000256" key="8">
    <source>
        <dbReference type="PIRSR" id="PIRSR602401-1"/>
    </source>
</evidence>
<evidence type="ECO:0000313" key="12">
    <source>
        <dbReference type="Proteomes" id="UP001172673"/>
    </source>
</evidence>
<evidence type="ECO:0000256" key="2">
    <source>
        <dbReference type="ARBA" id="ARBA00010617"/>
    </source>
</evidence>
<dbReference type="InterPro" id="IPR001128">
    <property type="entry name" value="Cyt_P450"/>
</dbReference>
<dbReference type="Pfam" id="PF00067">
    <property type="entry name" value="p450"/>
    <property type="match status" value="1"/>
</dbReference>
<keyword evidence="5 9" id="KW-0560">Oxidoreductase</keyword>
<evidence type="ECO:0000256" key="7">
    <source>
        <dbReference type="ARBA" id="ARBA00023033"/>
    </source>
</evidence>
<evidence type="ECO:0000256" key="9">
    <source>
        <dbReference type="RuleBase" id="RU000461"/>
    </source>
</evidence>
<evidence type="ECO:0000256" key="3">
    <source>
        <dbReference type="ARBA" id="ARBA00022617"/>
    </source>
</evidence>
<dbReference type="GO" id="GO:0020037">
    <property type="term" value="F:heme binding"/>
    <property type="evidence" value="ECO:0007669"/>
    <property type="project" value="InterPro"/>
</dbReference>
<evidence type="ECO:0000256" key="4">
    <source>
        <dbReference type="ARBA" id="ARBA00022723"/>
    </source>
</evidence>
<dbReference type="InterPro" id="IPR036396">
    <property type="entry name" value="Cyt_P450_sf"/>
</dbReference>
<dbReference type="PROSITE" id="PS00086">
    <property type="entry name" value="CYTOCHROME_P450"/>
    <property type="match status" value="1"/>
</dbReference>
<gene>
    <name evidence="11" type="ORF">H2200_013002</name>
</gene>
<protein>
    <recommendedName>
        <fullName evidence="13">Trichodiene oxygenase</fullName>
    </recommendedName>
</protein>
<dbReference type="PRINTS" id="PR00385">
    <property type="entry name" value="P450"/>
</dbReference>
<dbReference type="InterPro" id="IPR002401">
    <property type="entry name" value="Cyt_P450_E_grp-I"/>
</dbReference>
<evidence type="ECO:0000313" key="11">
    <source>
        <dbReference type="EMBL" id="KAJ9602459.1"/>
    </source>
</evidence>
<feature type="transmembrane region" description="Helical" evidence="10">
    <location>
        <begin position="20"/>
        <end position="40"/>
    </location>
</feature>
<accession>A0AA38WWK5</accession>
<dbReference type="EMBL" id="JAPDRK010000026">
    <property type="protein sequence ID" value="KAJ9602459.1"/>
    <property type="molecule type" value="Genomic_DNA"/>
</dbReference>
<keyword evidence="10" id="KW-0472">Membrane</keyword>
<keyword evidence="6 8" id="KW-0408">Iron</keyword>
<name>A0AA38WWK5_9EURO</name>
<dbReference type="PRINTS" id="PR00463">
    <property type="entry name" value="EP450I"/>
</dbReference>
<sequence>MFNQGLIQSLQPLFQKLNGVQAVILLLCFYLASQVLVFIYRLSFHPLAKFPGPKLAAATYWYEYYYDVSKKGRFIWQIMDLHRQYGPVVRINPNELHFNDPDFYEEIYHGKKYRTHRDRWYNLDYIGEGLAFTTDHDVHARRRSALSPYFSMQSIRALEPRITDVVATMMDRLRKAHQAGQTVNLYHMFSAYALDIVSQYAFGKDLSMNFINHPEFGKSWAELTTGSIGLNNFARQYKWVMSALMSIPDSLMVAMNPQLARFLGWKGTLAKQVQQILDEPDHERSKEQPTTIFRELIKSDLPAEDKTLTRLADEAQMVLGAGGETTAQSLVRTFYHLLQNPKAVKKLRDELNIAMPEPNKIPPLATLQNLPYLNAVVEEGIRISFPVPARSPRVFYDHPLQHGDWNIAPGTAVSMSPWMVTMNEKVFPDSMTFNPERWVGNKELRRYQVTFGKGRRACLGINLAYAELLFAVAMIFRNLELELFETTWEDVEIVHDFFVSMPRLDRKGVRVKVKAELS</sequence>
<evidence type="ECO:0000256" key="6">
    <source>
        <dbReference type="ARBA" id="ARBA00023004"/>
    </source>
</evidence>
<dbReference type="InterPro" id="IPR050121">
    <property type="entry name" value="Cytochrome_P450_monoxygenase"/>
</dbReference>
<evidence type="ECO:0008006" key="13">
    <source>
        <dbReference type="Google" id="ProtNLM"/>
    </source>
</evidence>
<evidence type="ECO:0000256" key="5">
    <source>
        <dbReference type="ARBA" id="ARBA00023002"/>
    </source>
</evidence>
<dbReference type="PANTHER" id="PTHR24305">
    <property type="entry name" value="CYTOCHROME P450"/>
    <property type="match status" value="1"/>
</dbReference>
<comment type="cofactor">
    <cofactor evidence="1 8">
        <name>heme</name>
        <dbReference type="ChEBI" id="CHEBI:30413"/>
    </cofactor>
</comment>
<keyword evidence="10" id="KW-1133">Transmembrane helix</keyword>
<keyword evidence="4 8" id="KW-0479">Metal-binding</keyword>
<dbReference type="CDD" id="cd11062">
    <property type="entry name" value="CYP58-like"/>
    <property type="match status" value="1"/>
</dbReference>
<dbReference type="SUPFAM" id="SSF48264">
    <property type="entry name" value="Cytochrome P450"/>
    <property type="match status" value="1"/>
</dbReference>
<keyword evidence="12" id="KW-1185">Reference proteome</keyword>
<proteinExistence type="inferred from homology"/>
<keyword evidence="10" id="KW-0812">Transmembrane</keyword>
<keyword evidence="3 8" id="KW-0349">Heme</keyword>
<dbReference type="Proteomes" id="UP001172673">
    <property type="component" value="Unassembled WGS sequence"/>
</dbReference>
<comment type="similarity">
    <text evidence="2 9">Belongs to the cytochrome P450 family.</text>
</comment>
<feature type="binding site" description="axial binding residue" evidence="8">
    <location>
        <position position="458"/>
    </location>
    <ligand>
        <name>heme</name>
        <dbReference type="ChEBI" id="CHEBI:30413"/>
    </ligand>
    <ligandPart>
        <name>Fe</name>
        <dbReference type="ChEBI" id="CHEBI:18248"/>
    </ligandPart>
</feature>
<dbReference type="Gene3D" id="1.10.630.10">
    <property type="entry name" value="Cytochrome P450"/>
    <property type="match status" value="1"/>
</dbReference>
<comment type="caution">
    <text evidence="11">The sequence shown here is derived from an EMBL/GenBank/DDBJ whole genome shotgun (WGS) entry which is preliminary data.</text>
</comment>
<dbReference type="GO" id="GO:0005506">
    <property type="term" value="F:iron ion binding"/>
    <property type="evidence" value="ECO:0007669"/>
    <property type="project" value="InterPro"/>
</dbReference>
<dbReference type="GO" id="GO:0004497">
    <property type="term" value="F:monooxygenase activity"/>
    <property type="evidence" value="ECO:0007669"/>
    <property type="project" value="UniProtKB-KW"/>
</dbReference>
<organism evidence="11 12">
    <name type="scientific">Cladophialophora chaetospira</name>
    <dbReference type="NCBI Taxonomy" id="386627"/>
    <lineage>
        <taxon>Eukaryota</taxon>
        <taxon>Fungi</taxon>
        <taxon>Dikarya</taxon>
        <taxon>Ascomycota</taxon>
        <taxon>Pezizomycotina</taxon>
        <taxon>Eurotiomycetes</taxon>
        <taxon>Chaetothyriomycetidae</taxon>
        <taxon>Chaetothyriales</taxon>
        <taxon>Herpotrichiellaceae</taxon>
        <taxon>Cladophialophora</taxon>
    </lineage>
</organism>
<evidence type="ECO:0000256" key="10">
    <source>
        <dbReference type="SAM" id="Phobius"/>
    </source>
</evidence>
<evidence type="ECO:0000256" key="1">
    <source>
        <dbReference type="ARBA" id="ARBA00001971"/>
    </source>
</evidence>
<dbReference type="InterPro" id="IPR017972">
    <property type="entry name" value="Cyt_P450_CS"/>
</dbReference>
<dbReference type="AlphaFoldDB" id="A0AA38WWK5"/>
<keyword evidence="7 9" id="KW-0503">Monooxygenase</keyword>
<dbReference type="GO" id="GO:0016705">
    <property type="term" value="F:oxidoreductase activity, acting on paired donors, with incorporation or reduction of molecular oxygen"/>
    <property type="evidence" value="ECO:0007669"/>
    <property type="project" value="InterPro"/>
</dbReference>